<dbReference type="EMBL" id="ARXV01000018">
    <property type="protein sequence ID" value="KGD63385.1"/>
    <property type="molecule type" value="Genomic_DNA"/>
</dbReference>
<comment type="similarity">
    <text evidence="1">Belongs to the EndA/NucM nuclease family.</text>
</comment>
<keyword evidence="5" id="KW-0255">Endonuclease</keyword>
<sequence>MKKILCLLLALVASSPVLADIDNFRESKAMLKEHVYLDQTRGGEGTFYCGCDWRWVGESGGRVDASSCGYEVRAQENRAERTEWEHVVPAWVMGHQRQCWQDGGRRNCRSTDPVFQVMEADPHNLVVSVGEANADRSNFEYGVLADKPTPYGRCDLEVDFKQRVVEPRDAVKGQIARIYFYIHDRYDLRMSRQQQQLMMAWHRQYPVTTWERERDARIARMVGHNNPFVTGEQQWTLGHKNTAEGLKSFGEATLASFDAPEVHGGGIRGNRNSKIYHLPEGCPSYDRVSPRNVIEFSSESEAQSAGYRKAGNCR</sequence>
<feature type="chain" id="PRO_5001911325" evidence="4">
    <location>
        <begin position="20"/>
        <end position="314"/>
    </location>
</feature>
<dbReference type="PATRIC" id="fig|1177154.3.peg.3393"/>
<keyword evidence="6" id="KW-1185">Reference proteome</keyword>
<proteinExistence type="inferred from homology"/>
<dbReference type="SUPFAM" id="SSF54060">
    <property type="entry name" value="His-Me finger endonucleases"/>
    <property type="match status" value="1"/>
</dbReference>
<dbReference type="AlphaFoldDB" id="A0A095ULI9"/>
<dbReference type="GO" id="GO:0016787">
    <property type="term" value="F:hydrolase activity"/>
    <property type="evidence" value="ECO:0007669"/>
    <property type="project" value="UniProtKB-KW"/>
</dbReference>
<feature type="signal peptide" evidence="4">
    <location>
        <begin position="1"/>
        <end position="19"/>
    </location>
</feature>
<dbReference type="InterPro" id="IPR035451">
    <property type="entry name" value="Ada-like_dom_sf"/>
</dbReference>
<keyword evidence="2" id="KW-0540">Nuclease</keyword>
<reference evidence="5 6" key="1">
    <citation type="submission" date="2012-09" db="EMBL/GenBank/DDBJ databases">
        <title>Genome Sequence of alkane-degrading Bacterium Alcanivorax sp. 19-m-6.</title>
        <authorList>
            <person name="Lai Q."/>
            <person name="Shao Z."/>
        </authorList>
    </citation>
    <scope>NUCLEOTIDE SEQUENCE [LARGE SCALE GENOMIC DNA]</scope>
    <source>
        <strain evidence="5 6">19-m-6</strain>
    </source>
</reference>
<evidence type="ECO:0000313" key="5">
    <source>
        <dbReference type="EMBL" id="KGD63385.1"/>
    </source>
</evidence>
<dbReference type="RefSeq" id="WP_035234718.1">
    <property type="nucleotide sequence ID" value="NZ_ARXV01000018.1"/>
</dbReference>
<evidence type="ECO:0000313" key="6">
    <source>
        <dbReference type="Proteomes" id="UP000029444"/>
    </source>
</evidence>
<evidence type="ECO:0000256" key="4">
    <source>
        <dbReference type="SAM" id="SignalP"/>
    </source>
</evidence>
<gene>
    <name evidence="5" type="ORF">Y5S_03371</name>
</gene>
<dbReference type="eggNOG" id="COG2356">
    <property type="taxonomic scope" value="Bacteria"/>
</dbReference>
<evidence type="ECO:0000256" key="3">
    <source>
        <dbReference type="ARBA" id="ARBA00022801"/>
    </source>
</evidence>
<accession>A0A095ULI9</accession>
<name>A0A095ULI9_9GAMM</name>
<comment type="caution">
    <text evidence="5">The sequence shown here is derived from an EMBL/GenBank/DDBJ whole genome shotgun (WGS) entry which is preliminary data.</text>
</comment>
<dbReference type="PANTHER" id="PTHR33607">
    <property type="entry name" value="ENDONUCLEASE-1"/>
    <property type="match status" value="1"/>
</dbReference>
<dbReference type="GO" id="GO:0004519">
    <property type="term" value="F:endonuclease activity"/>
    <property type="evidence" value="ECO:0007669"/>
    <property type="project" value="UniProtKB-KW"/>
</dbReference>
<dbReference type="Proteomes" id="UP000029444">
    <property type="component" value="Unassembled WGS sequence"/>
</dbReference>
<dbReference type="InterPro" id="IPR007346">
    <property type="entry name" value="Endonuclease-I"/>
</dbReference>
<evidence type="ECO:0000256" key="1">
    <source>
        <dbReference type="ARBA" id="ARBA00006429"/>
    </source>
</evidence>
<organism evidence="5 6">
    <name type="scientific">Alcanivorax nanhaiticus</name>
    <dbReference type="NCBI Taxonomy" id="1177154"/>
    <lineage>
        <taxon>Bacteria</taxon>
        <taxon>Pseudomonadati</taxon>
        <taxon>Pseudomonadota</taxon>
        <taxon>Gammaproteobacteria</taxon>
        <taxon>Oceanospirillales</taxon>
        <taxon>Alcanivoracaceae</taxon>
        <taxon>Alcanivorax</taxon>
    </lineage>
</organism>
<evidence type="ECO:0000256" key="2">
    <source>
        <dbReference type="ARBA" id="ARBA00022722"/>
    </source>
</evidence>
<dbReference type="PANTHER" id="PTHR33607:SF2">
    <property type="entry name" value="ENDONUCLEASE-1"/>
    <property type="match status" value="1"/>
</dbReference>
<dbReference type="Gene3D" id="3.40.10.10">
    <property type="entry name" value="DNA Methylphosphotriester Repair Domain"/>
    <property type="match status" value="1"/>
</dbReference>
<protein>
    <submittedName>
        <fullName evidence="5">DNA-specific endonuclease I</fullName>
    </submittedName>
</protein>
<keyword evidence="4" id="KW-0732">Signal</keyword>
<dbReference type="OrthoDB" id="9800417at2"/>
<dbReference type="SUPFAM" id="SSF57884">
    <property type="entry name" value="Ada DNA repair protein, N-terminal domain (N-Ada 10)"/>
    <property type="match status" value="1"/>
</dbReference>
<dbReference type="InterPro" id="IPR044925">
    <property type="entry name" value="His-Me_finger_sf"/>
</dbReference>
<dbReference type="Pfam" id="PF04231">
    <property type="entry name" value="Endonuclease_1"/>
    <property type="match status" value="1"/>
</dbReference>
<dbReference type="STRING" id="1177154.Y5S_03371"/>
<keyword evidence="3" id="KW-0378">Hydrolase</keyword>